<feature type="domain" description="SpoVT-AbrB" evidence="8">
    <location>
        <begin position="5"/>
        <end position="55"/>
    </location>
</feature>
<dbReference type="InterPro" id="IPR003444">
    <property type="entry name" value="MraZ"/>
</dbReference>
<dbReference type="NCBIfam" id="TIGR00242">
    <property type="entry name" value="division/cell wall cluster transcriptional repressor MraZ"/>
    <property type="match status" value="1"/>
</dbReference>
<dbReference type="InterPro" id="IPR020603">
    <property type="entry name" value="MraZ_dom"/>
</dbReference>
<evidence type="ECO:0000256" key="6">
    <source>
        <dbReference type="ARBA" id="ARBA00023163"/>
    </source>
</evidence>
<feature type="domain" description="SpoVT-AbrB" evidence="8">
    <location>
        <begin position="83"/>
        <end position="126"/>
    </location>
</feature>
<dbReference type="AlphaFoldDB" id="A0A932CQH2"/>
<keyword evidence="3" id="KW-0677">Repeat</keyword>
<dbReference type="PANTHER" id="PTHR34701">
    <property type="entry name" value="TRANSCRIPTIONAL REGULATOR MRAZ"/>
    <property type="match status" value="1"/>
</dbReference>
<evidence type="ECO:0000256" key="1">
    <source>
        <dbReference type="ARBA" id="ARBA00013860"/>
    </source>
</evidence>
<evidence type="ECO:0000313" key="9">
    <source>
        <dbReference type="EMBL" id="MBI2877429.1"/>
    </source>
</evidence>
<dbReference type="CDD" id="cd16321">
    <property type="entry name" value="MraZ_C"/>
    <property type="match status" value="1"/>
</dbReference>
<evidence type="ECO:0000256" key="7">
    <source>
        <dbReference type="HAMAP-Rule" id="MF_01008"/>
    </source>
</evidence>
<dbReference type="Pfam" id="PF02381">
    <property type="entry name" value="MraZ"/>
    <property type="match status" value="2"/>
</dbReference>
<dbReference type="EMBL" id="JACPRF010000340">
    <property type="protein sequence ID" value="MBI2877429.1"/>
    <property type="molecule type" value="Genomic_DNA"/>
</dbReference>
<dbReference type="InterPro" id="IPR035644">
    <property type="entry name" value="MraZ_C"/>
</dbReference>
<dbReference type="InterPro" id="IPR007159">
    <property type="entry name" value="SpoVT-AbrB_dom"/>
</dbReference>
<dbReference type="Gene3D" id="3.40.1550.20">
    <property type="entry name" value="Transcriptional regulator MraZ domain"/>
    <property type="match status" value="1"/>
</dbReference>
<dbReference type="HAMAP" id="MF_01008">
    <property type="entry name" value="MraZ"/>
    <property type="match status" value="1"/>
</dbReference>
<dbReference type="SUPFAM" id="SSF89447">
    <property type="entry name" value="AbrB/MazE/MraZ-like"/>
    <property type="match status" value="1"/>
</dbReference>
<name>A0A932CQH2_UNCTE</name>
<comment type="caution">
    <text evidence="9">The sequence shown here is derived from an EMBL/GenBank/DDBJ whole genome shotgun (WGS) entry which is preliminary data.</text>
</comment>
<evidence type="ECO:0000259" key="8">
    <source>
        <dbReference type="PROSITE" id="PS51740"/>
    </source>
</evidence>
<reference evidence="9" key="1">
    <citation type="submission" date="2020-07" db="EMBL/GenBank/DDBJ databases">
        <title>Huge and variable diversity of episymbiotic CPR bacteria and DPANN archaea in groundwater ecosystems.</title>
        <authorList>
            <person name="He C.Y."/>
            <person name="Keren R."/>
            <person name="Whittaker M."/>
            <person name="Farag I.F."/>
            <person name="Doudna J."/>
            <person name="Cate J.H.D."/>
            <person name="Banfield J.F."/>
        </authorList>
    </citation>
    <scope>NUCLEOTIDE SEQUENCE</scope>
    <source>
        <strain evidence="9">NC_groundwater_672_Ag_B-0.1um_62_36</strain>
    </source>
</reference>
<dbReference type="InterPro" id="IPR038619">
    <property type="entry name" value="MraZ_sf"/>
</dbReference>
<sequence>MFAGEYCCKLDDKGRFPLPQPFRDQCEEEGSGEKAKTSIFLKGQEKCLLLYSLRDWNRILEKTRQRLDEDQSRLFMHFVVSEAVESEVDRAGRILIPKRLREYAGIEGEVVVLGLYERIELWSTEEWKHYLVRTEEKYETALSKFLNIL</sequence>
<dbReference type="GO" id="GO:0009295">
    <property type="term" value="C:nucleoid"/>
    <property type="evidence" value="ECO:0007669"/>
    <property type="project" value="UniProtKB-SubCell"/>
</dbReference>
<dbReference type="GO" id="GO:0005737">
    <property type="term" value="C:cytoplasm"/>
    <property type="evidence" value="ECO:0007669"/>
    <property type="project" value="UniProtKB-UniRule"/>
</dbReference>
<evidence type="ECO:0000256" key="5">
    <source>
        <dbReference type="ARBA" id="ARBA00023125"/>
    </source>
</evidence>
<protein>
    <recommendedName>
        <fullName evidence="1 7">Transcriptional regulator MraZ</fullName>
    </recommendedName>
</protein>
<dbReference type="CDD" id="cd16320">
    <property type="entry name" value="MraZ_N"/>
    <property type="match status" value="1"/>
</dbReference>
<proteinExistence type="inferred from homology"/>
<keyword evidence="6 7" id="KW-0804">Transcription</keyword>
<keyword evidence="4 7" id="KW-0805">Transcription regulation</keyword>
<dbReference type="PANTHER" id="PTHR34701:SF1">
    <property type="entry name" value="TRANSCRIPTIONAL REGULATOR MRAZ"/>
    <property type="match status" value="1"/>
</dbReference>
<evidence type="ECO:0000313" key="10">
    <source>
        <dbReference type="Proteomes" id="UP000769766"/>
    </source>
</evidence>
<comment type="subcellular location">
    <subcellularLocation>
        <location evidence="7">Cytoplasm</location>
        <location evidence="7">Nucleoid</location>
    </subcellularLocation>
</comment>
<dbReference type="Proteomes" id="UP000769766">
    <property type="component" value="Unassembled WGS sequence"/>
</dbReference>
<comment type="subunit">
    <text evidence="7">Forms oligomers.</text>
</comment>
<keyword evidence="2 7" id="KW-0963">Cytoplasm</keyword>
<keyword evidence="5 7" id="KW-0238">DNA-binding</keyword>
<gene>
    <name evidence="7 9" type="primary">mraZ</name>
    <name evidence="9" type="ORF">HYY20_11155</name>
</gene>
<evidence type="ECO:0000256" key="2">
    <source>
        <dbReference type="ARBA" id="ARBA00022490"/>
    </source>
</evidence>
<dbReference type="GO" id="GO:0003700">
    <property type="term" value="F:DNA-binding transcription factor activity"/>
    <property type="evidence" value="ECO:0007669"/>
    <property type="project" value="UniProtKB-UniRule"/>
</dbReference>
<evidence type="ECO:0000256" key="3">
    <source>
        <dbReference type="ARBA" id="ARBA00022737"/>
    </source>
</evidence>
<dbReference type="GO" id="GO:0000976">
    <property type="term" value="F:transcription cis-regulatory region binding"/>
    <property type="evidence" value="ECO:0007669"/>
    <property type="project" value="TreeGrafter"/>
</dbReference>
<dbReference type="PROSITE" id="PS51740">
    <property type="entry name" value="SPOVT_ABRB"/>
    <property type="match status" value="2"/>
</dbReference>
<comment type="similarity">
    <text evidence="7">Belongs to the MraZ family.</text>
</comment>
<dbReference type="InterPro" id="IPR035642">
    <property type="entry name" value="MraZ_N"/>
</dbReference>
<accession>A0A932CQH2</accession>
<dbReference type="GO" id="GO:2000143">
    <property type="term" value="P:negative regulation of DNA-templated transcription initiation"/>
    <property type="evidence" value="ECO:0007669"/>
    <property type="project" value="TreeGrafter"/>
</dbReference>
<evidence type="ECO:0000256" key="4">
    <source>
        <dbReference type="ARBA" id="ARBA00023015"/>
    </source>
</evidence>
<dbReference type="InterPro" id="IPR037914">
    <property type="entry name" value="SpoVT-AbrB_sf"/>
</dbReference>
<organism evidence="9 10">
    <name type="scientific">Tectimicrobiota bacterium</name>
    <dbReference type="NCBI Taxonomy" id="2528274"/>
    <lineage>
        <taxon>Bacteria</taxon>
        <taxon>Pseudomonadati</taxon>
        <taxon>Nitrospinota/Tectimicrobiota group</taxon>
        <taxon>Candidatus Tectimicrobiota</taxon>
    </lineage>
</organism>